<organism evidence="7 8">
    <name type="scientific">Accipiter nisus</name>
    <name type="common">Eurasian sparrowhawk</name>
    <dbReference type="NCBI Taxonomy" id="211598"/>
    <lineage>
        <taxon>Eukaryota</taxon>
        <taxon>Metazoa</taxon>
        <taxon>Chordata</taxon>
        <taxon>Craniata</taxon>
        <taxon>Vertebrata</taxon>
        <taxon>Euteleostomi</taxon>
        <taxon>Archelosauria</taxon>
        <taxon>Archosauria</taxon>
        <taxon>Dinosauria</taxon>
        <taxon>Saurischia</taxon>
        <taxon>Theropoda</taxon>
        <taxon>Coelurosauria</taxon>
        <taxon>Aves</taxon>
        <taxon>Neognathae</taxon>
        <taxon>Neoaves</taxon>
        <taxon>Telluraves</taxon>
        <taxon>Accipitrimorphae</taxon>
        <taxon>Accipitriformes</taxon>
        <taxon>Accipitridae</taxon>
        <taxon>Accipitrinae</taxon>
        <taxon>Accipiter</taxon>
    </lineage>
</organism>
<evidence type="ECO:0000256" key="2">
    <source>
        <dbReference type="ARBA" id="ARBA00022692"/>
    </source>
</evidence>
<accession>A0A8B9M911</accession>
<dbReference type="GO" id="GO:0005886">
    <property type="term" value="C:plasma membrane"/>
    <property type="evidence" value="ECO:0007669"/>
    <property type="project" value="TreeGrafter"/>
</dbReference>
<dbReference type="InterPro" id="IPR003599">
    <property type="entry name" value="Ig_sub"/>
</dbReference>
<dbReference type="InterPro" id="IPR013783">
    <property type="entry name" value="Ig-like_fold"/>
</dbReference>
<dbReference type="SUPFAM" id="SSF48726">
    <property type="entry name" value="Immunoglobulin"/>
    <property type="match status" value="1"/>
</dbReference>
<protein>
    <recommendedName>
        <fullName evidence="6">Ig-like domain-containing protein</fullName>
    </recommendedName>
</protein>
<dbReference type="Proteomes" id="UP000694541">
    <property type="component" value="Unplaced"/>
</dbReference>
<name>A0A8B9M911_9AVES</name>
<feature type="region of interest" description="Disordered" evidence="4">
    <location>
        <begin position="134"/>
        <end position="176"/>
    </location>
</feature>
<dbReference type="InterPro" id="IPR007110">
    <property type="entry name" value="Ig-like_dom"/>
</dbReference>
<dbReference type="Pfam" id="PF07686">
    <property type="entry name" value="V-set"/>
    <property type="match status" value="1"/>
</dbReference>
<evidence type="ECO:0000256" key="4">
    <source>
        <dbReference type="SAM" id="MobiDB-lite"/>
    </source>
</evidence>
<reference evidence="7" key="2">
    <citation type="submission" date="2025-09" db="UniProtKB">
        <authorList>
            <consortium name="Ensembl"/>
        </authorList>
    </citation>
    <scope>IDENTIFICATION</scope>
</reference>
<keyword evidence="5" id="KW-1133">Transmembrane helix</keyword>
<evidence type="ECO:0000256" key="3">
    <source>
        <dbReference type="ARBA" id="ARBA00023136"/>
    </source>
</evidence>
<feature type="transmembrane region" description="Helical" evidence="5">
    <location>
        <begin position="182"/>
        <end position="206"/>
    </location>
</feature>
<proteinExistence type="predicted"/>
<dbReference type="PROSITE" id="PS50835">
    <property type="entry name" value="IG_LIKE"/>
    <property type="match status" value="1"/>
</dbReference>
<feature type="domain" description="Ig-like" evidence="6">
    <location>
        <begin position="35"/>
        <end position="131"/>
    </location>
</feature>
<dbReference type="PANTHER" id="PTHR11860:SF87">
    <property type="entry name" value="CMRF35-LIKE MOLECULE 8"/>
    <property type="match status" value="1"/>
</dbReference>
<evidence type="ECO:0000313" key="8">
    <source>
        <dbReference type="Proteomes" id="UP000694541"/>
    </source>
</evidence>
<dbReference type="Gene3D" id="2.60.40.10">
    <property type="entry name" value="Immunoglobulins"/>
    <property type="match status" value="1"/>
</dbReference>
<dbReference type="InterPro" id="IPR050671">
    <property type="entry name" value="CD300_family_receptors"/>
</dbReference>
<evidence type="ECO:0000256" key="5">
    <source>
        <dbReference type="SAM" id="Phobius"/>
    </source>
</evidence>
<dbReference type="CDD" id="cd05716">
    <property type="entry name" value="IgV_pIgR_like"/>
    <property type="match status" value="1"/>
</dbReference>
<sequence>MGQEASVWWQGHSDSSVSAGCWAVRGPGTVWGFPGGSLSVNCTYKPGEESKPKFWCRPGTLYTCDTDIVITSELEPEVRRGRFSIRDDRAQRVFTVTVEHLEKSDTGTYRCGVRKSKWLFDESDDVKVIVSPGQSLHVLPHPPPSTSASSTLSRDSDLPPTIPRPPTAGTEAPRRNPGAVSVFPVLAGLQVLVLVAASAAVLWVSLRGG</sequence>
<keyword evidence="8" id="KW-1185">Reference proteome</keyword>
<dbReference type="AlphaFoldDB" id="A0A8B9M911"/>
<keyword evidence="3 5" id="KW-0472">Membrane</keyword>
<evidence type="ECO:0000259" key="6">
    <source>
        <dbReference type="PROSITE" id="PS50835"/>
    </source>
</evidence>
<dbReference type="PANTHER" id="PTHR11860">
    <property type="entry name" value="POLYMERIC-IMMUNOGLOBULIN RECEPTOR"/>
    <property type="match status" value="1"/>
</dbReference>
<evidence type="ECO:0000256" key="1">
    <source>
        <dbReference type="ARBA" id="ARBA00004370"/>
    </source>
</evidence>
<keyword evidence="2 5" id="KW-0812">Transmembrane</keyword>
<evidence type="ECO:0000313" key="7">
    <source>
        <dbReference type="Ensembl" id="ENSANIP00000004107.1"/>
    </source>
</evidence>
<dbReference type="Ensembl" id="ENSANIT00000004243.1">
    <property type="protein sequence ID" value="ENSANIP00000004107.1"/>
    <property type="gene ID" value="ENSANIG00000002784.1"/>
</dbReference>
<dbReference type="SMART" id="SM00409">
    <property type="entry name" value="IG"/>
    <property type="match status" value="1"/>
</dbReference>
<reference evidence="7" key="1">
    <citation type="submission" date="2025-08" db="UniProtKB">
        <authorList>
            <consortium name="Ensembl"/>
        </authorList>
    </citation>
    <scope>IDENTIFICATION</scope>
</reference>
<dbReference type="InterPro" id="IPR036179">
    <property type="entry name" value="Ig-like_dom_sf"/>
</dbReference>
<dbReference type="GO" id="GO:0004888">
    <property type="term" value="F:transmembrane signaling receptor activity"/>
    <property type="evidence" value="ECO:0007669"/>
    <property type="project" value="TreeGrafter"/>
</dbReference>
<dbReference type="InterPro" id="IPR013106">
    <property type="entry name" value="Ig_V-set"/>
</dbReference>
<comment type="subcellular location">
    <subcellularLocation>
        <location evidence="1">Membrane</location>
    </subcellularLocation>
</comment>